<keyword evidence="5" id="KW-0378">Hydrolase</keyword>
<evidence type="ECO:0000313" key="5">
    <source>
        <dbReference type="EMBL" id="PSN74160.1"/>
    </source>
</evidence>
<dbReference type="Proteomes" id="UP000240883">
    <property type="component" value="Unassembled WGS sequence"/>
</dbReference>
<dbReference type="InterPro" id="IPR052030">
    <property type="entry name" value="Peptidase_M20/M20A_hydrolases"/>
</dbReference>
<dbReference type="InterPro" id="IPR017144">
    <property type="entry name" value="Xaa-Arg_dipeptidase"/>
</dbReference>
<dbReference type="SUPFAM" id="SSF53187">
    <property type="entry name" value="Zn-dependent exopeptidases"/>
    <property type="match status" value="1"/>
</dbReference>
<evidence type="ECO:0000256" key="1">
    <source>
        <dbReference type="ARBA" id="ARBA00006247"/>
    </source>
</evidence>
<protein>
    <recommendedName>
        <fullName evidence="2">Peptidase M20 domain-containing protein 2</fullName>
    </recommendedName>
</protein>
<sequence length="433" mass="46461">MVTLNKSSIPGDEPHSLGGGPYSKSAPDSNMSLIQQTIVSKIDDSNKSLHEINRALHSHPETAYQEYFAHDTLTKFLEDRGFAVKRHTYGLDTSFEAEVGSGGRLVIICAEYDALPEIGHACGHNLIATSSVATFLAAAEALKTHGIEGRVRILGTPAEEGGGGKAKLIDAGAFADKPAAAIMAHPTSSHQIFNKGVQYDGLAGFKLIASHKFRTEFRGKPAHAAGEPWNGVNALDAAVAAYSNVGLLRQQMETDERVHGVIEVGGTVPNVITEYTRMNWNVRSPKIDRADKLLERVKKCIEAGALATGCTVEYKVSPTYLNLRANQTLCETYAKDMESLGSRVQIHQEKEMNASTDMGNVSHIVPSFHGAFVIPTTPDVAGHNPQFAAAAGTDEGHEAALKCAKGMAMLALRVLMDGKIANAAWADFEKIDD</sequence>
<dbReference type="GO" id="GO:0016805">
    <property type="term" value="F:dipeptidase activity"/>
    <property type="evidence" value="ECO:0007669"/>
    <property type="project" value="InterPro"/>
</dbReference>
<dbReference type="SUPFAM" id="SSF55031">
    <property type="entry name" value="Bacterial exopeptidase dimerisation domain"/>
    <property type="match status" value="1"/>
</dbReference>
<reference evidence="5 6" key="1">
    <citation type="journal article" date="2018" name="Front. Microbiol.">
        <title>Genome-Wide Analysis of Corynespora cassiicola Leaf Fall Disease Putative Effectors.</title>
        <authorList>
            <person name="Lopez D."/>
            <person name="Ribeiro S."/>
            <person name="Label P."/>
            <person name="Fumanal B."/>
            <person name="Venisse J.S."/>
            <person name="Kohler A."/>
            <person name="de Oliveira R.R."/>
            <person name="Labutti K."/>
            <person name="Lipzen A."/>
            <person name="Lail K."/>
            <person name="Bauer D."/>
            <person name="Ohm R.A."/>
            <person name="Barry K.W."/>
            <person name="Spatafora J."/>
            <person name="Grigoriev I.V."/>
            <person name="Martin F.M."/>
            <person name="Pujade-Renaud V."/>
        </authorList>
    </citation>
    <scope>NUCLEOTIDE SEQUENCE [LARGE SCALE GENOMIC DNA]</scope>
    <source>
        <strain evidence="5 6">Philippines</strain>
    </source>
</reference>
<dbReference type="InterPro" id="IPR011650">
    <property type="entry name" value="Peptidase_M20_dimer"/>
</dbReference>
<dbReference type="InterPro" id="IPR036264">
    <property type="entry name" value="Bact_exopeptidase_dim_dom"/>
</dbReference>
<name>A0A2T2P936_CORCC</name>
<dbReference type="PIRSF" id="PIRSF037226">
    <property type="entry name" value="Amidohydrolase_ACY1L2_prd"/>
    <property type="match status" value="1"/>
</dbReference>
<dbReference type="NCBIfam" id="TIGR01891">
    <property type="entry name" value="amidohydrolases"/>
    <property type="match status" value="1"/>
</dbReference>
<feature type="domain" description="Peptidase M20 dimerisation" evidence="4">
    <location>
        <begin position="212"/>
        <end position="305"/>
    </location>
</feature>
<dbReference type="Gene3D" id="3.30.70.360">
    <property type="match status" value="1"/>
</dbReference>
<dbReference type="GO" id="GO:0004180">
    <property type="term" value="F:carboxypeptidase activity"/>
    <property type="evidence" value="ECO:0007669"/>
    <property type="project" value="UniProtKB-KW"/>
</dbReference>
<dbReference type="CDD" id="cd05672">
    <property type="entry name" value="M20_ACY1L2-like"/>
    <property type="match status" value="1"/>
</dbReference>
<evidence type="ECO:0000256" key="3">
    <source>
        <dbReference type="SAM" id="MobiDB-lite"/>
    </source>
</evidence>
<dbReference type="Pfam" id="PF01546">
    <property type="entry name" value="Peptidase_M20"/>
    <property type="match status" value="1"/>
</dbReference>
<evidence type="ECO:0000259" key="4">
    <source>
        <dbReference type="Pfam" id="PF07687"/>
    </source>
</evidence>
<comment type="similarity">
    <text evidence="1 2">Belongs to the peptidase M20A family.</text>
</comment>
<dbReference type="PANTHER" id="PTHR30575:SF8">
    <property type="entry name" value="PEPTIDASE M20 DOMAIN-CONTAINING PROTEIN 2"/>
    <property type="match status" value="1"/>
</dbReference>
<keyword evidence="6" id="KW-1185">Reference proteome</keyword>
<keyword evidence="5" id="KW-0121">Carboxypeptidase</keyword>
<accession>A0A2T2P936</accession>
<dbReference type="Pfam" id="PF07687">
    <property type="entry name" value="M20_dimer"/>
    <property type="match status" value="1"/>
</dbReference>
<dbReference type="OrthoDB" id="6119954at2759"/>
<dbReference type="Gene3D" id="3.40.630.10">
    <property type="entry name" value="Zn peptidases"/>
    <property type="match status" value="1"/>
</dbReference>
<gene>
    <name evidence="5" type="ORF">BS50DRAFT_615114</name>
</gene>
<dbReference type="EMBL" id="KZ678128">
    <property type="protein sequence ID" value="PSN74160.1"/>
    <property type="molecule type" value="Genomic_DNA"/>
</dbReference>
<dbReference type="PANTHER" id="PTHR30575">
    <property type="entry name" value="PEPTIDASE M20"/>
    <property type="match status" value="1"/>
</dbReference>
<organism evidence="5 6">
    <name type="scientific">Corynespora cassiicola Philippines</name>
    <dbReference type="NCBI Taxonomy" id="1448308"/>
    <lineage>
        <taxon>Eukaryota</taxon>
        <taxon>Fungi</taxon>
        <taxon>Dikarya</taxon>
        <taxon>Ascomycota</taxon>
        <taxon>Pezizomycotina</taxon>
        <taxon>Dothideomycetes</taxon>
        <taxon>Pleosporomycetidae</taxon>
        <taxon>Pleosporales</taxon>
        <taxon>Corynesporascaceae</taxon>
        <taxon>Corynespora</taxon>
    </lineage>
</organism>
<dbReference type="InterPro" id="IPR017439">
    <property type="entry name" value="Amidohydrolase"/>
</dbReference>
<feature type="region of interest" description="Disordered" evidence="3">
    <location>
        <begin position="1"/>
        <end position="26"/>
    </location>
</feature>
<dbReference type="InterPro" id="IPR002933">
    <property type="entry name" value="Peptidase_M20"/>
</dbReference>
<proteinExistence type="inferred from homology"/>
<dbReference type="FunFam" id="3.30.70.360:FF:000004">
    <property type="entry name" value="Peptidase M20 domain-containing protein 2"/>
    <property type="match status" value="1"/>
</dbReference>
<evidence type="ECO:0000313" key="6">
    <source>
        <dbReference type="Proteomes" id="UP000240883"/>
    </source>
</evidence>
<evidence type="ECO:0000256" key="2">
    <source>
        <dbReference type="PIRNR" id="PIRNR037226"/>
    </source>
</evidence>
<dbReference type="AlphaFoldDB" id="A0A2T2P936"/>
<keyword evidence="5" id="KW-0645">Protease</keyword>